<dbReference type="STRING" id="37658.SAMN05661086_03039"/>
<evidence type="ECO:0000256" key="5">
    <source>
        <dbReference type="ARBA" id="ARBA00022989"/>
    </source>
</evidence>
<feature type="transmembrane region" description="Helical" evidence="7">
    <location>
        <begin position="72"/>
        <end position="91"/>
    </location>
</feature>
<dbReference type="PANTHER" id="PTHR43549">
    <property type="entry name" value="MULTIDRUG RESISTANCE PROTEIN YPNP-RELATED"/>
    <property type="match status" value="1"/>
</dbReference>
<evidence type="ECO:0000256" key="1">
    <source>
        <dbReference type="ARBA" id="ARBA00004651"/>
    </source>
</evidence>
<feature type="transmembrane region" description="Helical" evidence="7">
    <location>
        <begin position="371"/>
        <end position="395"/>
    </location>
</feature>
<keyword evidence="3" id="KW-1003">Cell membrane</keyword>
<evidence type="ECO:0000313" key="9">
    <source>
        <dbReference type="Proteomes" id="UP000199659"/>
    </source>
</evidence>
<feature type="transmembrane region" description="Helical" evidence="7">
    <location>
        <begin position="330"/>
        <end position="351"/>
    </location>
</feature>
<evidence type="ECO:0000256" key="4">
    <source>
        <dbReference type="ARBA" id="ARBA00022692"/>
    </source>
</evidence>
<dbReference type="GO" id="GO:0042910">
    <property type="term" value="F:xenobiotic transmembrane transporter activity"/>
    <property type="evidence" value="ECO:0007669"/>
    <property type="project" value="InterPro"/>
</dbReference>
<gene>
    <name evidence="8" type="ORF">SAMN05661086_03039</name>
</gene>
<keyword evidence="5 7" id="KW-1133">Transmembrane helix</keyword>
<keyword evidence="6 7" id="KW-0472">Membrane</keyword>
<feature type="transmembrane region" description="Helical" evidence="7">
    <location>
        <begin position="30"/>
        <end position="52"/>
    </location>
</feature>
<organism evidence="8 9">
    <name type="scientific">Anaeromicropila populeti</name>
    <dbReference type="NCBI Taxonomy" id="37658"/>
    <lineage>
        <taxon>Bacteria</taxon>
        <taxon>Bacillati</taxon>
        <taxon>Bacillota</taxon>
        <taxon>Clostridia</taxon>
        <taxon>Lachnospirales</taxon>
        <taxon>Lachnospiraceae</taxon>
        <taxon>Anaeromicropila</taxon>
    </lineage>
</organism>
<dbReference type="InterPro" id="IPR052031">
    <property type="entry name" value="Membrane_Transporter-Flippase"/>
</dbReference>
<evidence type="ECO:0000256" key="3">
    <source>
        <dbReference type="ARBA" id="ARBA00022475"/>
    </source>
</evidence>
<evidence type="ECO:0000256" key="6">
    <source>
        <dbReference type="ARBA" id="ARBA00023136"/>
    </source>
</evidence>
<feature type="transmembrane region" description="Helical" evidence="7">
    <location>
        <begin position="432"/>
        <end position="452"/>
    </location>
</feature>
<feature type="transmembrane region" description="Helical" evidence="7">
    <location>
        <begin position="181"/>
        <end position="204"/>
    </location>
</feature>
<accession>A0A1I6L3U7</accession>
<keyword evidence="2" id="KW-0813">Transport</keyword>
<dbReference type="PIRSF" id="PIRSF006603">
    <property type="entry name" value="DinF"/>
    <property type="match status" value="1"/>
</dbReference>
<dbReference type="GO" id="GO:0015297">
    <property type="term" value="F:antiporter activity"/>
    <property type="evidence" value="ECO:0007669"/>
    <property type="project" value="InterPro"/>
</dbReference>
<dbReference type="GO" id="GO:0005886">
    <property type="term" value="C:plasma membrane"/>
    <property type="evidence" value="ECO:0007669"/>
    <property type="project" value="UniProtKB-SubCell"/>
</dbReference>
<dbReference type="Proteomes" id="UP000199659">
    <property type="component" value="Unassembled WGS sequence"/>
</dbReference>
<dbReference type="Pfam" id="PF01554">
    <property type="entry name" value="MatE"/>
    <property type="match status" value="2"/>
</dbReference>
<keyword evidence="9" id="KW-1185">Reference proteome</keyword>
<protein>
    <submittedName>
        <fullName evidence="8">Putative efflux protein, MATE family</fullName>
    </submittedName>
</protein>
<evidence type="ECO:0000256" key="7">
    <source>
        <dbReference type="SAM" id="Phobius"/>
    </source>
</evidence>
<dbReference type="EMBL" id="FOYZ01000013">
    <property type="protein sequence ID" value="SFR98141.1"/>
    <property type="molecule type" value="Genomic_DNA"/>
</dbReference>
<reference evidence="8 9" key="1">
    <citation type="submission" date="2016-10" db="EMBL/GenBank/DDBJ databases">
        <authorList>
            <person name="de Groot N.N."/>
        </authorList>
    </citation>
    <scope>NUCLEOTIDE SEQUENCE [LARGE SCALE GENOMIC DNA]</scope>
    <source>
        <strain evidence="8 9">743A</strain>
    </source>
</reference>
<keyword evidence="4 7" id="KW-0812">Transmembrane</keyword>
<dbReference type="AlphaFoldDB" id="A0A1I6L3U7"/>
<comment type="subcellular location">
    <subcellularLocation>
        <location evidence="1">Cell membrane</location>
        <topology evidence="1">Multi-pass membrane protein</topology>
    </subcellularLocation>
</comment>
<sequence>MMKTEDLREPKLSMEEEIERGPIVPTSIKLAMPIIIGQLLLLLYSIGDTWYVSLLDKNSTTLITGVGLVAPIYMLFIALGTGVCTGVSSLVARSVGEKNEKIYTKIANSGLFFTVILGIISIVLLYIFANPILHFLAGTSISEETINNGLKYMRFLIPGLGATLIYECLLGILQGQGLNKYYGITMILSTLINAIFDPIFIFVFKLGVGGAALGTALSVILSACLVFFVFIPQNSTIKISRNVSPDSKITWEILRIGIPHALSMIGLSVMLMFLNNLVGSISEVAMNSWSLVGRMDEMILLVGYGFGGATMTLVGQNFGSKNKERINESYRTNVVLGIIYGIIFAVVYNLVAKYLFSIFTGNKDVLDGCLYQVRIVSFTYLGVIVAIVSTSAFQATGRALPGLILDIIRMGVITIPVSYLMIYVFHQEVSSIFVVIAASNLLTGLISFLWCIRSMKNVKFKKAIS</sequence>
<evidence type="ECO:0000256" key="2">
    <source>
        <dbReference type="ARBA" id="ARBA00022448"/>
    </source>
</evidence>
<feature type="transmembrane region" description="Helical" evidence="7">
    <location>
        <begin position="407"/>
        <end position="426"/>
    </location>
</feature>
<proteinExistence type="predicted"/>
<feature type="transmembrane region" description="Helical" evidence="7">
    <location>
        <begin position="152"/>
        <end position="169"/>
    </location>
</feature>
<dbReference type="NCBIfam" id="TIGR00797">
    <property type="entry name" value="matE"/>
    <property type="match status" value="1"/>
</dbReference>
<feature type="transmembrane region" description="Helical" evidence="7">
    <location>
        <begin position="210"/>
        <end position="232"/>
    </location>
</feature>
<dbReference type="InterPro" id="IPR048279">
    <property type="entry name" value="MdtK-like"/>
</dbReference>
<feature type="transmembrane region" description="Helical" evidence="7">
    <location>
        <begin position="298"/>
        <end position="318"/>
    </location>
</feature>
<dbReference type="PANTHER" id="PTHR43549:SF2">
    <property type="entry name" value="MULTIDRUG RESISTANCE PROTEIN NORM-RELATED"/>
    <property type="match status" value="1"/>
</dbReference>
<evidence type="ECO:0000313" key="8">
    <source>
        <dbReference type="EMBL" id="SFR98141.1"/>
    </source>
</evidence>
<dbReference type="InterPro" id="IPR002528">
    <property type="entry name" value="MATE_fam"/>
</dbReference>
<dbReference type="OrthoDB" id="9776324at2"/>
<name>A0A1I6L3U7_9FIRM</name>
<feature type="transmembrane region" description="Helical" evidence="7">
    <location>
        <begin position="253"/>
        <end position="278"/>
    </location>
</feature>
<feature type="transmembrane region" description="Helical" evidence="7">
    <location>
        <begin position="111"/>
        <end position="132"/>
    </location>
</feature>